<feature type="transmembrane region" description="Helical" evidence="10">
    <location>
        <begin position="48"/>
        <end position="70"/>
    </location>
</feature>
<dbReference type="PRINTS" id="PR00781">
    <property type="entry name" value="LIPOSIGPTASE"/>
</dbReference>
<keyword evidence="7 10" id="KW-1133">Transmembrane helix</keyword>
<evidence type="ECO:0000256" key="5">
    <source>
        <dbReference type="ARBA" id="ARBA00022750"/>
    </source>
</evidence>
<comment type="similarity">
    <text evidence="1 9">Belongs to the peptidase A8 family.</text>
</comment>
<proteinExistence type="inferred from homology"/>
<evidence type="ECO:0000256" key="9">
    <source>
        <dbReference type="RuleBase" id="RU004181"/>
    </source>
</evidence>
<accession>A0A1F7UJJ2</accession>
<keyword evidence="5" id="KW-0064">Aspartyl protease</keyword>
<dbReference type="GO" id="GO:0006508">
    <property type="term" value="P:proteolysis"/>
    <property type="evidence" value="ECO:0007669"/>
    <property type="project" value="UniProtKB-KW"/>
</dbReference>
<evidence type="ECO:0000256" key="8">
    <source>
        <dbReference type="ARBA" id="ARBA00023136"/>
    </source>
</evidence>
<dbReference type="PROSITE" id="PS00855">
    <property type="entry name" value="SPASE_II"/>
    <property type="match status" value="1"/>
</dbReference>
<name>A0A1F7UJJ2_9BACT</name>
<evidence type="ECO:0000256" key="3">
    <source>
        <dbReference type="ARBA" id="ARBA00022670"/>
    </source>
</evidence>
<keyword evidence="6" id="KW-0378">Hydrolase</keyword>
<organism evidence="11 12">
    <name type="scientific">Candidatus Uhrbacteria bacterium RIFCSPHIGHO2_12_FULL_60_25</name>
    <dbReference type="NCBI Taxonomy" id="1802399"/>
    <lineage>
        <taxon>Bacteria</taxon>
        <taxon>Candidatus Uhriibacteriota</taxon>
    </lineage>
</organism>
<reference evidence="11 12" key="1">
    <citation type="journal article" date="2016" name="Nat. Commun.">
        <title>Thousands of microbial genomes shed light on interconnected biogeochemical processes in an aquifer system.</title>
        <authorList>
            <person name="Anantharaman K."/>
            <person name="Brown C.T."/>
            <person name="Hug L.A."/>
            <person name="Sharon I."/>
            <person name="Castelle C.J."/>
            <person name="Probst A.J."/>
            <person name="Thomas B.C."/>
            <person name="Singh A."/>
            <person name="Wilkins M.J."/>
            <person name="Karaoz U."/>
            <person name="Brodie E.L."/>
            <person name="Williams K.H."/>
            <person name="Hubbard S.S."/>
            <person name="Banfield J.F."/>
        </authorList>
    </citation>
    <scope>NUCLEOTIDE SEQUENCE [LARGE SCALE GENOMIC DNA]</scope>
</reference>
<dbReference type="PANTHER" id="PTHR33695">
    <property type="entry name" value="LIPOPROTEIN SIGNAL PEPTIDASE"/>
    <property type="match status" value="1"/>
</dbReference>
<dbReference type="STRING" id="1802399.A3E39_03145"/>
<dbReference type="InterPro" id="IPR001872">
    <property type="entry name" value="Peptidase_A8"/>
</dbReference>
<evidence type="ECO:0000256" key="7">
    <source>
        <dbReference type="ARBA" id="ARBA00022989"/>
    </source>
</evidence>
<dbReference type="EMBL" id="MGEH01000031">
    <property type="protein sequence ID" value="OGL78446.1"/>
    <property type="molecule type" value="Genomic_DNA"/>
</dbReference>
<dbReference type="AlphaFoldDB" id="A0A1F7UJJ2"/>
<keyword evidence="3" id="KW-0645">Protease</keyword>
<keyword evidence="4 10" id="KW-0812">Transmembrane</keyword>
<evidence type="ECO:0000313" key="12">
    <source>
        <dbReference type="Proteomes" id="UP000176603"/>
    </source>
</evidence>
<dbReference type="GO" id="GO:0016020">
    <property type="term" value="C:membrane"/>
    <property type="evidence" value="ECO:0007669"/>
    <property type="project" value="InterPro"/>
</dbReference>
<evidence type="ECO:0000313" key="11">
    <source>
        <dbReference type="EMBL" id="OGL78446.1"/>
    </source>
</evidence>
<evidence type="ECO:0000256" key="4">
    <source>
        <dbReference type="ARBA" id="ARBA00022692"/>
    </source>
</evidence>
<sequence length="148" mass="16323">MIIFFIDRFTKIFLISNIAIERVPTPNGLVTLIHHENYGIIANFPLPLAVTVLVTAFVIILVLGATWTAIKDNKPRQAGALGVLLGGAIGNLFDRVTQGYVFDWILLFGRSAINLADIAIVTGALWYFLLRRTDDQRDIANGTGERTP</sequence>
<evidence type="ECO:0000256" key="1">
    <source>
        <dbReference type="ARBA" id="ARBA00006139"/>
    </source>
</evidence>
<dbReference type="Pfam" id="PF01252">
    <property type="entry name" value="Peptidase_A8"/>
    <property type="match status" value="1"/>
</dbReference>
<evidence type="ECO:0000256" key="2">
    <source>
        <dbReference type="ARBA" id="ARBA00022475"/>
    </source>
</evidence>
<dbReference type="Proteomes" id="UP000176603">
    <property type="component" value="Unassembled WGS sequence"/>
</dbReference>
<dbReference type="GO" id="GO:0004190">
    <property type="term" value="F:aspartic-type endopeptidase activity"/>
    <property type="evidence" value="ECO:0007669"/>
    <property type="project" value="UniProtKB-KW"/>
</dbReference>
<dbReference type="PANTHER" id="PTHR33695:SF1">
    <property type="entry name" value="LIPOPROTEIN SIGNAL PEPTIDASE"/>
    <property type="match status" value="1"/>
</dbReference>
<evidence type="ECO:0000256" key="10">
    <source>
        <dbReference type="SAM" id="Phobius"/>
    </source>
</evidence>
<feature type="transmembrane region" description="Helical" evidence="10">
    <location>
        <begin position="105"/>
        <end position="129"/>
    </location>
</feature>
<protein>
    <submittedName>
        <fullName evidence="11">Uncharacterized protein</fullName>
    </submittedName>
</protein>
<keyword evidence="8 10" id="KW-0472">Membrane</keyword>
<comment type="caution">
    <text evidence="11">The sequence shown here is derived from an EMBL/GenBank/DDBJ whole genome shotgun (WGS) entry which is preliminary data.</text>
</comment>
<keyword evidence="2" id="KW-1003">Cell membrane</keyword>
<gene>
    <name evidence="11" type="ORF">A3E39_03145</name>
</gene>
<evidence type="ECO:0000256" key="6">
    <source>
        <dbReference type="ARBA" id="ARBA00022801"/>
    </source>
</evidence>